<dbReference type="EMBL" id="JABXJJ020000009">
    <property type="protein sequence ID" value="MDI5969382.1"/>
    <property type="molecule type" value="Genomic_DNA"/>
</dbReference>
<name>A0AA90H7H6_9ACTN</name>
<comment type="caution">
    <text evidence="1">The sequence shown here is derived from an EMBL/GenBank/DDBJ whole genome shotgun (WGS) entry which is preliminary data.</text>
</comment>
<organism evidence="1">
    <name type="scientific">Streptantibioticus silvisoli</name>
    <dbReference type="NCBI Taxonomy" id="2705255"/>
    <lineage>
        <taxon>Bacteria</taxon>
        <taxon>Bacillati</taxon>
        <taxon>Actinomycetota</taxon>
        <taxon>Actinomycetes</taxon>
        <taxon>Kitasatosporales</taxon>
        <taxon>Streptomycetaceae</taxon>
        <taxon>Streptantibioticus</taxon>
    </lineage>
</organism>
<proteinExistence type="predicted"/>
<sequence>MVWFPHLTHAQTMEVRDLAALVWWECLAAAGDDGGEAGRLAGFAEAARTAASAPLHPEQR</sequence>
<gene>
    <name evidence="1" type="ORF">POF50_008480</name>
</gene>
<evidence type="ECO:0000313" key="1">
    <source>
        <dbReference type="EMBL" id="MDI5969382.1"/>
    </source>
</evidence>
<reference evidence="1" key="1">
    <citation type="submission" date="2023-05" db="EMBL/GenBank/DDBJ databases">
        <title>Streptantibioticus silvisoli sp. nov., acidotolerant actinomycetes 1 from pine litter.</title>
        <authorList>
            <person name="Swiecimska M."/>
            <person name="Golinska P."/>
            <person name="Sangal V."/>
            <person name="Wachnowicz B."/>
            <person name="Goodfellow M."/>
        </authorList>
    </citation>
    <scope>NUCLEOTIDE SEQUENCE</scope>
    <source>
        <strain evidence="1">SL13</strain>
    </source>
</reference>
<accession>A0AA90H7H6</accession>
<protein>
    <submittedName>
        <fullName evidence="1">Uncharacterized protein</fullName>
    </submittedName>
</protein>
<dbReference type="AlphaFoldDB" id="A0AA90H7H6"/>
<dbReference type="RefSeq" id="WP_271312257.1">
    <property type="nucleotide sequence ID" value="NZ_JABXJJ020000009.1"/>
</dbReference>